<keyword evidence="1" id="KW-1133">Transmembrane helix</keyword>
<reference evidence="2 3" key="1">
    <citation type="submission" date="2019-03" db="EMBL/GenBank/DDBJ databases">
        <title>Subsurface microbial communities from deep shales in Ohio and West Virginia, USA.</title>
        <authorList>
            <person name="Wrighton K."/>
        </authorList>
    </citation>
    <scope>NUCLEOTIDE SEQUENCE [LARGE SCALE GENOMIC DNA]</scope>
    <source>
        <strain evidence="2 3">MSL 6dP</strain>
    </source>
</reference>
<dbReference type="AlphaFoldDB" id="A0A4R8H8D0"/>
<keyword evidence="3" id="KW-1185">Reference proteome</keyword>
<comment type="caution">
    <text evidence="2">The sequence shown here is derived from an EMBL/GenBank/DDBJ whole genome shotgun (WGS) entry which is preliminary data.</text>
</comment>
<dbReference type="STRING" id="926561.GCA_000379025_00577"/>
<dbReference type="EMBL" id="SOEG01000016">
    <property type="protein sequence ID" value="TDX51060.1"/>
    <property type="molecule type" value="Genomic_DNA"/>
</dbReference>
<evidence type="ECO:0000256" key="1">
    <source>
        <dbReference type="SAM" id="Phobius"/>
    </source>
</evidence>
<keyword evidence="1" id="KW-0472">Membrane</keyword>
<gene>
    <name evidence="2" type="ORF">C7959_11638</name>
</gene>
<dbReference type="Pfam" id="PF04367">
    <property type="entry name" value="DUF502"/>
    <property type="match status" value="1"/>
</dbReference>
<dbReference type="InterPro" id="IPR007462">
    <property type="entry name" value="COV1-like"/>
</dbReference>
<accession>A0A4R8H8D0</accession>
<dbReference type="PANTHER" id="PTHR31876">
    <property type="entry name" value="COV-LIKE PROTEIN 1"/>
    <property type="match status" value="1"/>
</dbReference>
<dbReference type="Proteomes" id="UP000295832">
    <property type="component" value="Unassembled WGS sequence"/>
</dbReference>
<feature type="transmembrane region" description="Helical" evidence="1">
    <location>
        <begin position="7"/>
        <end position="30"/>
    </location>
</feature>
<dbReference type="RefSeq" id="WP_134117105.1">
    <property type="nucleotide sequence ID" value="NZ_SOEG01000016.1"/>
</dbReference>
<name>A0A4R8H8D0_9FIRM</name>
<organism evidence="2 3">
    <name type="scientific">Orenia marismortui</name>
    <dbReference type="NCBI Taxonomy" id="46469"/>
    <lineage>
        <taxon>Bacteria</taxon>
        <taxon>Bacillati</taxon>
        <taxon>Bacillota</taxon>
        <taxon>Clostridia</taxon>
        <taxon>Halanaerobiales</taxon>
        <taxon>Halobacteroidaceae</taxon>
        <taxon>Orenia</taxon>
    </lineage>
</organism>
<feature type="transmembrane region" description="Helical" evidence="1">
    <location>
        <begin position="50"/>
        <end position="68"/>
    </location>
</feature>
<keyword evidence="1" id="KW-0812">Transmembrane</keyword>
<dbReference type="PANTHER" id="PTHR31876:SF26">
    <property type="entry name" value="PROTEIN LIKE COV 2"/>
    <property type="match status" value="1"/>
</dbReference>
<evidence type="ECO:0000313" key="3">
    <source>
        <dbReference type="Proteomes" id="UP000295832"/>
    </source>
</evidence>
<evidence type="ECO:0000313" key="2">
    <source>
        <dbReference type="EMBL" id="TDX51060.1"/>
    </source>
</evidence>
<proteinExistence type="predicted"/>
<sequence length="204" mass="22587">MLKQLRNYLITGLIALLPLIATIYIILTVINTVDSIFSPLVKVLVGKEVYGLGFILTFLIILGVGIVAKNMLGKKLIDFGESILGRIPLVRNIYTTIRQIINSLFLQNKTAFRKVVLIEYPRKGIYQLGFLTCEGIGEVQEKTAKEVVNIFIPTTPNPTSGMLILVPREEVTYLDMSVEEGLKLIVSGGTLAPKESIKEDKHGN</sequence>
<protein>
    <submittedName>
        <fullName evidence="2">Putative membrane protein</fullName>
    </submittedName>
</protein>